<evidence type="ECO:0000313" key="6">
    <source>
        <dbReference type="EMBL" id="MCP1373850.1"/>
    </source>
</evidence>
<accession>A0ABT1F9Q4</accession>
<evidence type="ECO:0000256" key="1">
    <source>
        <dbReference type="ARBA" id="ARBA00004196"/>
    </source>
</evidence>
<dbReference type="PROSITE" id="PS00194">
    <property type="entry name" value="THIOREDOXIN_1"/>
    <property type="match status" value="1"/>
</dbReference>
<dbReference type="PANTHER" id="PTHR42852:SF13">
    <property type="entry name" value="PROTEIN DIPZ"/>
    <property type="match status" value="1"/>
</dbReference>
<evidence type="ECO:0000256" key="4">
    <source>
        <dbReference type="SAM" id="Phobius"/>
    </source>
</evidence>
<gene>
    <name evidence="6" type="ORF">NC595_07225</name>
</gene>
<keyword evidence="2" id="KW-0201">Cytochrome c-type biogenesis</keyword>
<dbReference type="InterPro" id="IPR013766">
    <property type="entry name" value="Thioredoxin_domain"/>
</dbReference>
<feature type="transmembrane region" description="Helical" evidence="4">
    <location>
        <begin position="12"/>
        <end position="34"/>
    </location>
</feature>
<keyword evidence="4" id="KW-1133">Transmembrane helix</keyword>
<feature type="transmembrane region" description="Helical" evidence="4">
    <location>
        <begin position="83"/>
        <end position="102"/>
    </location>
</feature>
<evidence type="ECO:0000313" key="7">
    <source>
        <dbReference type="Proteomes" id="UP001204615"/>
    </source>
</evidence>
<dbReference type="EMBL" id="JAMZEK010000001">
    <property type="protein sequence ID" value="MCP1373850.1"/>
    <property type="molecule type" value="Genomic_DNA"/>
</dbReference>
<keyword evidence="7" id="KW-1185">Reference proteome</keyword>
<keyword evidence="4" id="KW-0812">Transmembrane</keyword>
<feature type="transmembrane region" description="Helical" evidence="4">
    <location>
        <begin position="109"/>
        <end position="129"/>
    </location>
</feature>
<dbReference type="PROSITE" id="PS51352">
    <property type="entry name" value="THIOREDOXIN_2"/>
    <property type="match status" value="1"/>
</dbReference>
<dbReference type="Pfam" id="PF08534">
    <property type="entry name" value="Redoxin"/>
    <property type="match status" value="1"/>
</dbReference>
<feature type="transmembrane region" description="Helical" evidence="4">
    <location>
        <begin position="46"/>
        <end position="63"/>
    </location>
</feature>
<keyword evidence="4" id="KW-0472">Membrane</keyword>
<evidence type="ECO:0000259" key="5">
    <source>
        <dbReference type="PROSITE" id="PS51352"/>
    </source>
</evidence>
<comment type="caution">
    <text evidence="6">The sequence shown here is derived from an EMBL/GenBank/DDBJ whole genome shotgun (WGS) entry which is preliminary data.</text>
</comment>
<dbReference type="InterPro" id="IPR017937">
    <property type="entry name" value="Thioredoxin_CS"/>
</dbReference>
<organism evidence="6 7">
    <name type="scientific">Dyella lutea</name>
    <dbReference type="NCBI Taxonomy" id="2950441"/>
    <lineage>
        <taxon>Bacteria</taxon>
        <taxon>Pseudomonadati</taxon>
        <taxon>Pseudomonadota</taxon>
        <taxon>Gammaproteobacteria</taxon>
        <taxon>Lysobacterales</taxon>
        <taxon>Rhodanobacteraceae</taxon>
        <taxon>Dyella</taxon>
    </lineage>
</organism>
<keyword evidence="3" id="KW-0676">Redox-active center</keyword>
<dbReference type="InterPro" id="IPR036249">
    <property type="entry name" value="Thioredoxin-like_sf"/>
</dbReference>
<evidence type="ECO:0000256" key="2">
    <source>
        <dbReference type="ARBA" id="ARBA00022748"/>
    </source>
</evidence>
<dbReference type="RefSeq" id="WP_253565662.1">
    <property type="nucleotide sequence ID" value="NZ_JAMZEK010000001.1"/>
</dbReference>
<proteinExistence type="predicted"/>
<name>A0ABT1F9Q4_9GAMM</name>
<dbReference type="Gene3D" id="3.40.30.10">
    <property type="entry name" value="Glutaredoxin"/>
    <property type="match status" value="1"/>
</dbReference>
<evidence type="ECO:0000256" key="3">
    <source>
        <dbReference type="ARBA" id="ARBA00023284"/>
    </source>
</evidence>
<reference evidence="6 7" key="1">
    <citation type="submission" date="2022-06" db="EMBL/GenBank/DDBJ databases">
        <title>Dyella sp. Sa strain:Sa Genome sequencing.</title>
        <authorList>
            <person name="Park S."/>
        </authorList>
    </citation>
    <scope>NUCLEOTIDE SEQUENCE [LARGE SCALE GENOMIC DNA]</scope>
    <source>
        <strain evidence="6 7">Sa</strain>
    </source>
</reference>
<dbReference type="SUPFAM" id="SSF52833">
    <property type="entry name" value="Thioredoxin-like"/>
    <property type="match status" value="1"/>
</dbReference>
<feature type="domain" description="Thioredoxin" evidence="5">
    <location>
        <begin position="134"/>
        <end position="271"/>
    </location>
</feature>
<sequence>MAAPVVSIGPLAWSLGTVLLVAGVFVALAVASFLHRRGQARVEPALWALLVLSLLVARIAFVVRWWPQYAASPLSMLDPRDGGFSPLAGVVALGLGVLGLIWRRPMLRLPLTASLAGGLLVWGFGLLVADRLDAAMHTPLPALTLHDLDDRPLDLRAFAGKPVVVNLWATWCPPCRRELPVLIHAQQADRQVHFVFVDQGESAAEVRAYLAASGLRADHMLVDPSQSLAQQMNARVFPTTLFFDAGGVLRSMHVGALSPATLAAEMRLILSGAPSAPIHAGVTR</sequence>
<dbReference type="InterPro" id="IPR013740">
    <property type="entry name" value="Redoxin"/>
</dbReference>
<dbReference type="Proteomes" id="UP001204615">
    <property type="component" value="Unassembled WGS sequence"/>
</dbReference>
<protein>
    <submittedName>
        <fullName evidence="6">TlpA family protein disulfide reductase</fullName>
    </submittedName>
</protein>
<dbReference type="InterPro" id="IPR050553">
    <property type="entry name" value="Thioredoxin_ResA/DsbE_sf"/>
</dbReference>
<dbReference type="CDD" id="cd02966">
    <property type="entry name" value="TlpA_like_family"/>
    <property type="match status" value="1"/>
</dbReference>
<comment type="subcellular location">
    <subcellularLocation>
        <location evidence="1">Cell envelope</location>
    </subcellularLocation>
</comment>
<dbReference type="PANTHER" id="PTHR42852">
    <property type="entry name" value="THIOL:DISULFIDE INTERCHANGE PROTEIN DSBE"/>
    <property type="match status" value="1"/>
</dbReference>